<dbReference type="GO" id="GO:0016740">
    <property type="term" value="F:transferase activity"/>
    <property type="evidence" value="ECO:0007669"/>
    <property type="project" value="UniProtKB-KW"/>
</dbReference>
<evidence type="ECO:0000313" key="1">
    <source>
        <dbReference type="EMBL" id="ABW01592.1"/>
    </source>
</evidence>
<dbReference type="GeneID" id="5709033"/>
<protein>
    <submittedName>
        <fullName evidence="1">Glycosyl transferase group 1</fullName>
    </submittedName>
</protein>
<dbReference type="AlphaFoldDB" id="A8MCT6"/>
<keyword evidence="2" id="KW-1185">Reference proteome</keyword>
<keyword evidence="1" id="KW-0808">Transferase</keyword>
<organism evidence="1 2">
    <name type="scientific">Caldivirga maquilingensis (strain ATCC 700844 / DSM 13496 / JCM 10307 / IC-167)</name>
    <dbReference type="NCBI Taxonomy" id="397948"/>
    <lineage>
        <taxon>Archaea</taxon>
        <taxon>Thermoproteota</taxon>
        <taxon>Thermoprotei</taxon>
        <taxon>Thermoproteales</taxon>
        <taxon>Thermoproteaceae</taxon>
        <taxon>Caldivirga</taxon>
    </lineage>
</organism>
<dbReference type="SUPFAM" id="SSF53756">
    <property type="entry name" value="UDP-Glycosyltransferase/glycogen phosphorylase"/>
    <property type="match status" value="1"/>
</dbReference>
<dbReference type="KEGG" id="cma:Cmaq_0756"/>
<evidence type="ECO:0000313" key="2">
    <source>
        <dbReference type="Proteomes" id="UP000001137"/>
    </source>
</evidence>
<proteinExistence type="predicted"/>
<name>A8MCT6_CALMQ</name>
<gene>
    <name evidence="1" type="ordered locus">Cmaq_0756</name>
</gene>
<dbReference type="eggNOG" id="arCOG01403">
    <property type="taxonomic scope" value="Archaea"/>
</dbReference>
<dbReference type="Pfam" id="PF13692">
    <property type="entry name" value="Glyco_trans_1_4"/>
    <property type="match status" value="1"/>
</dbReference>
<reference evidence="1 2" key="1">
    <citation type="submission" date="2007-10" db="EMBL/GenBank/DDBJ databases">
        <title>Complete sequence of Caldivirga maquilingensis IC-167.</title>
        <authorList>
            <consortium name="US DOE Joint Genome Institute"/>
            <person name="Copeland A."/>
            <person name="Lucas S."/>
            <person name="Lapidus A."/>
            <person name="Barry K."/>
            <person name="Glavina del Rio T."/>
            <person name="Dalin E."/>
            <person name="Tice H."/>
            <person name="Pitluck S."/>
            <person name="Saunders E."/>
            <person name="Brettin T."/>
            <person name="Bruce D."/>
            <person name="Detter J.C."/>
            <person name="Han C."/>
            <person name="Schmutz J."/>
            <person name="Larimer F."/>
            <person name="Land M."/>
            <person name="Hauser L."/>
            <person name="Kyrpides N."/>
            <person name="Ivanova N."/>
            <person name="Biddle J.F."/>
            <person name="Zhang Z."/>
            <person name="Fitz-Gibbon S.T."/>
            <person name="Lowe T.M."/>
            <person name="Saltikov C."/>
            <person name="House C.H."/>
            <person name="Richardson P."/>
        </authorList>
    </citation>
    <scope>NUCLEOTIDE SEQUENCE [LARGE SCALE GENOMIC DNA]</scope>
    <source>
        <strain evidence="2">ATCC 700844 / DSM 13496 / JCM 10307 / IC-167</strain>
    </source>
</reference>
<dbReference type="Proteomes" id="UP000001137">
    <property type="component" value="Chromosome"/>
</dbReference>
<sequence length="331" mass="37107">MTKVSVLVPVNAGGFVKRLGPMLRLFSLPYGDFEIEVTGDVSSIIESRSMSLDALSGLRLAVKVLHDNLRKLDSVVHAFFWYIRPSGRLILETDQSPGQFFTGYLNMAPVKTPVRALYKDSVLITWSRWARDGLLRDGFSDEQVKVVPLPYVESLFRVKATKIKAVAFVGYDYYRKGGDLALKTMAVIKSIDPSVKTIYIGQIPHGVPRFIDEYHAYLPRSRILKTFAESMIALAPSRHEAYGLAAMDAIANKAIVVATDVEGLGEFVKVNGGVVCPLGDLNCLIENTLRYLDRREHEARANLQLQRLIENHNLGRIRNMMKEIYEEASSK</sequence>
<dbReference type="EMBL" id="CP000852">
    <property type="protein sequence ID" value="ABW01592.1"/>
    <property type="molecule type" value="Genomic_DNA"/>
</dbReference>
<dbReference type="Gene3D" id="3.40.50.2000">
    <property type="entry name" value="Glycogen Phosphorylase B"/>
    <property type="match status" value="1"/>
</dbReference>
<dbReference type="HOGENOM" id="CLU_833206_0_0_2"/>
<dbReference type="STRING" id="397948.Cmaq_0756"/>
<dbReference type="RefSeq" id="WP_012185811.1">
    <property type="nucleotide sequence ID" value="NC_009954.1"/>
</dbReference>
<accession>A8MCT6</accession>
<dbReference type="OrthoDB" id="132546at2157"/>